<feature type="binding site" evidence="10">
    <location>
        <position position="262"/>
    </location>
    <ligand>
        <name>Fe cation</name>
        <dbReference type="ChEBI" id="CHEBI:24875"/>
        <label>2</label>
    </ligand>
</feature>
<reference evidence="12 13" key="1">
    <citation type="submission" date="2015-08" db="EMBL/GenBank/DDBJ databases">
        <title>The genome of the Asian arowana (Scleropages formosus).</title>
        <authorList>
            <person name="Tan M.H."/>
            <person name="Gan H.M."/>
            <person name="Croft L.J."/>
            <person name="Austin C.M."/>
        </authorList>
    </citation>
    <scope>NUCLEOTIDE SEQUENCE [LARGE SCALE GENOMIC DNA]</scope>
    <source>
        <strain evidence="12">Aro1</strain>
    </source>
</reference>
<feature type="binding site" evidence="10">
    <location>
        <position position="229"/>
    </location>
    <ligand>
        <name>Fe cation</name>
        <dbReference type="ChEBI" id="CHEBI:24875"/>
        <label>2</label>
    </ligand>
</feature>
<comment type="caution">
    <text evidence="12">The sequence shown here is derived from an EMBL/GenBank/DDBJ whole genome shotgun (WGS) entry which is preliminary data.</text>
</comment>
<dbReference type="STRING" id="113540.ENSSFOP00015028718"/>
<dbReference type="AlphaFoldDB" id="A0A0P7UQE2"/>
<evidence type="ECO:0000256" key="5">
    <source>
        <dbReference type="ARBA" id="ARBA00023002"/>
    </source>
</evidence>
<evidence type="ECO:0000256" key="10">
    <source>
        <dbReference type="HAMAP-Rule" id="MF_03101"/>
    </source>
</evidence>
<comment type="catalytic activity">
    <reaction evidence="1 10">
        <text>[eIF5A protein]-deoxyhypusine + AH2 + O2 = [eIF5A protein]-hypusine + A + H2O</text>
        <dbReference type="Rhea" id="RHEA:14101"/>
        <dbReference type="Rhea" id="RHEA-COMP:10144"/>
        <dbReference type="Rhea" id="RHEA-COMP:12592"/>
        <dbReference type="ChEBI" id="CHEBI:13193"/>
        <dbReference type="ChEBI" id="CHEBI:15377"/>
        <dbReference type="ChEBI" id="CHEBI:15379"/>
        <dbReference type="ChEBI" id="CHEBI:17499"/>
        <dbReference type="ChEBI" id="CHEBI:82657"/>
        <dbReference type="ChEBI" id="CHEBI:91175"/>
        <dbReference type="EC" id="1.14.99.29"/>
    </reaction>
</comment>
<gene>
    <name evidence="10" type="primary">DOHH</name>
    <name evidence="12" type="ORF">Z043_103954</name>
</gene>
<dbReference type="Proteomes" id="UP000034805">
    <property type="component" value="Unassembled WGS sequence"/>
</dbReference>
<evidence type="ECO:0000256" key="9">
    <source>
        <dbReference type="ARBA" id="ARBA00045876"/>
    </source>
</evidence>
<evidence type="ECO:0000256" key="11">
    <source>
        <dbReference type="SAM" id="MobiDB-lite"/>
    </source>
</evidence>
<evidence type="ECO:0000256" key="1">
    <source>
        <dbReference type="ARBA" id="ARBA00000068"/>
    </source>
</evidence>
<comment type="function">
    <text evidence="9">Catalyzes the hydroxylation of the N(6)-(4-aminobutyl)-L-lysine intermediate produced by deoxyhypusine synthase/DHPS on a critical lysine of the eukaryotic translation initiation factor 5A/eIF-5A. This is the second step of the post-translational modification of that lysine into an unusual amino acid residue named hypusine. Hypusination is unique to mature eIF-5A factor and is essential for its function.</text>
</comment>
<evidence type="ECO:0000313" key="13">
    <source>
        <dbReference type="Proteomes" id="UP000034805"/>
    </source>
</evidence>
<dbReference type="GO" id="GO:0046872">
    <property type="term" value="F:metal ion binding"/>
    <property type="evidence" value="ECO:0007669"/>
    <property type="project" value="UniProtKB-KW"/>
</dbReference>
<evidence type="ECO:0000256" key="4">
    <source>
        <dbReference type="ARBA" id="ARBA00022737"/>
    </source>
</evidence>
<dbReference type="GO" id="GO:0019135">
    <property type="term" value="F:deoxyhypusine monooxygenase activity"/>
    <property type="evidence" value="ECO:0007669"/>
    <property type="project" value="UniProtKB-UniRule"/>
</dbReference>
<comment type="cofactor">
    <cofactor evidence="10">
        <name>Fe(2+)</name>
        <dbReference type="ChEBI" id="CHEBI:29033"/>
    </cofactor>
    <text evidence="10">Binds 2 Fe(2+) ions per subunit.</text>
</comment>
<dbReference type="HAMAP" id="MF_03101">
    <property type="entry name" value="Deoxyhypusine_hydroxylase"/>
    <property type="match status" value="1"/>
</dbReference>
<evidence type="ECO:0000256" key="6">
    <source>
        <dbReference type="ARBA" id="ARBA00023004"/>
    </source>
</evidence>
<name>A0A0P7UQE2_SCLFO</name>
<comment type="function">
    <text evidence="10">Catalyzes the hydroxylation of the N(6)-(4-aminobutyl)-L-lysine intermediate to form hypusine, an essential post-translational modification only found in mature eIF-5A factor.</text>
</comment>
<dbReference type="InterPro" id="IPR004155">
    <property type="entry name" value="PBS_lyase_HEAT"/>
</dbReference>
<evidence type="ECO:0000256" key="2">
    <source>
        <dbReference type="ARBA" id="ARBA00005041"/>
    </source>
</evidence>
<accession>A0A0P7UQE2</accession>
<proteinExistence type="inferred from homology"/>
<dbReference type="InterPro" id="IPR016024">
    <property type="entry name" value="ARM-type_fold"/>
</dbReference>
<dbReference type="FunFam" id="1.25.10.10:FF:000099">
    <property type="entry name" value="Deoxyhypusine hydroxylase"/>
    <property type="match status" value="1"/>
</dbReference>
<dbReference type="Pfam" id="PF13646">
    <property type="entry name" value="HEAT_2"/>
    <property type="match status" value="2"/>
</dbReference>
<comment type="pathway">
    <text evidence="2 10">Protein modification; eIF5A hypusination.</text>
</comment>
<sequence length="322" mass="35920">MASEKEVSAVGRILADPQVPLTARFRALFTLRNLGGAEAIDWISKTFVDESALLKHELAYCLGQMQDERAIPILEVVLKDTTQEPMVRHEAGKRNTNVTADSKVQKYSREALGAIGNPEVLDLLKEYSKDPVIEVAETCQLAVRRLEWLMNDGDQVEDGVDGNPYTSVDPAPPAPRKSVSELRAQLLDEALPLFERYRAMFALRNMGTEEAVLALGDGLQCGSALFRHEIGYVLGQMQHEASIPQLQAVLERDGESAMVRHECAEALGAIGKESCLQTLRCYREDSERVVKESCEVALDMYEYENSTQFQYADGLLRLQRVQ</sequence>
<feature type="region of interest" description="Disordered" evidence="11">
    <location>
        <begin position="157"/>
        <end position="177"/>
    </location>
</feature>
<dbReference type="PANTHER" id="PTHR12697:SF5">
    <property type="entry name" value="DEOXYHYPUSINE HYDROXYLASE"/>
    <property type="match status" value="1"/>
</dbReference>
<dbReference type="Pfam" id="PF03130">
    <property type="entry name" value="HEAT_PBS"/>
    <property type="match status" value="1"/>
</dbReference>
<feature type="binding site" evidence="10">
    <location>
        <position position="90"/>
    </location>
    <ligand>
        <name>Fe cation</name>
        <dbReference type="ChEBI" id="CHEBI:24875"/>
        <label>1</label>
    </ligand>
</feature>
<dbReference type="UniPathway" id="UPA00354"/>
<organism evidence="12 13">
    <name type="scientific">Scleropages formosus</name>
    <name type="common">Asian bonytongue</name>
    <name type="synonym">Osteoglossum formosum</name>
    <dbReference type="NCBI Taxonomy" id="113540"/>
    <lineage>
        <taxon>Eukaryota</taxon>
        <taxon>Metazoa</taxon>
        <taxon>Chordata</taxon>
        <taxon>Craniata</taxon>
        <taxon>Vertebrata</taxon>
        <taxon>Euteleostomi</taxon>
        <taxon>Actinopterygii</taxon>
        <taxon>Neopterygii</taxon>
        <taxon>Teleostei</taxon>
        <taxon>Osteoglossocephala</taxon>
        <taxon>Osteoglossomorpha</taxon>
        <taxon>Osteoglossiformes</taxon>
        <taxon>Osteoglossidae</taxon>
        <taxon>Scleropages</taxon>
    </lineage>
</organism>
<dbReference type="SUPFAM" id="SSF48371">
    <property type="entry name" value="ARM repeat"/>
    <property type="match status" value="2"/>
</dbReference>
<dbReference type="SMART" id="SM00567">
    <property type="entry name" value="EZ_HEAT"/>
    <property type="match status" value="6"/>
</dbReference>
<dbReference type="EC" id="1.14.99.29" evidence="10"/>
<evidence type="ECO:0000256" key="7">
    <source>
        <dbReference type="ARBA" id="ARBA00023033"/>
    </source>
</evidence>
<dbReference type="InterPro" id="IPR011989">
    <property type="entry name" value="ARM-like"/>
</dbReference>
<dbReference type="PANTHER" id="PTHR12697">
    <property type="entry name" value="PBS LYASE HEAT-LIKE PROTEIN"/>
    <property type="match status" value="1"/>
</dbReference>
<dbReference type="Gene3D" id="1.25.10.10">
    <property type="entry name" value="Leucine-rich Repeat Variant"/>
    <property type="match status" value="2"/>
</dbReference>
<feature type="binding site" evidence="10">
    <location>
        <position position="57"/>
    </location>
    <ligand>
        <name>Fe cation</name>
        <dbReference type="ChEBI" id="CHEBI:24875"/>
        <label>1</label>
    </ligand>
</feature>
<feature type="binding site" evidence="10">
    <location>
        <position position="56"/>
    </location>
    <ligand>
        <name>Fe cation</name>
        <dbReference type="ChEBI" id="CHEBI:24875"/>
        <label>1</label>
    </ligand>
</feature>
<feature type="binding site" evidence="10">
    <location>
        <position position="261"/>
    </location>
    <ligand>
        <name>Fe cation</name>
        <dbReference type="ChEBI" id="CHEBI:24875"/>
        <label>2</label>
    </ligand>
</feature>
<keyword evidence="8 10" id="KW-0386">Hypusine biosynthesis</keyword>
<keyword evidence="5 10" id="KW-0560">Oxidoreductase</keyword>
<evidence type="ECO:0000256" key="3">
    <source>
        <dbReference type="ARBA" id="ARBA00022723"/>
    </source>
</evidence>
<keyword evidence="4" id="KW-0677">Repeat</keyword>
<dbReference type="OrthoDB" id="421002at2759"/>
<evidence type="ECO:0000256" key="8">
    <source>
        <dbReference type="ARBA" id="ARBA00023256"/>
    </source>
</evidence>
<comment type="similarity">
    <text evidence="10">Belongs to the deoxyhypusine hydroxylase family.</text>
</comment>
<feature type="binding site" evidence="10">
    <location>
        <position position="228"/>
    </location>
    <ligand>
        <name>Fe cation</name>
        <dbReference type="ChEBI" id="CHEBI:24875"/>
        <label>2</label>
    </ligand>
</feature>
<evidence type="ECO:0000313" key="12">
    <source>
        <dbReference type="EMBL" id="KPP76687.1"/>
    </source>
</evidence>
<keyword evidence="7 10" id="KW-0503">Monooxygenase</keyword>
<protein>
    <recommendedName>
        <fullName evidence="10">Deoxyhypusine hydroxylase</fullName>
        <shortName evidence="10">DOHH</shortName>
        <ecNumber evidence="10">1.14.99.29</ecNumber>
    </recommendedName>
    <alternativeName>
        <fullName evidence="10">Deoxyhypusine dioxygenase</fullName>
    </alternativeName>
    <alternativeName>
        <fullName evidence="10">Deoxyhypusine monooxygenase</fullName>
    </alternativeName>
</protein>
<dbReference type="InterPro" id="IPR027517">
    <property type="entry name" value="Deoxyhypusine_hydroxylase"/>
</dbReference>
<keyword evidence="3 10" id="KW-0479">Metal-binding</keyword>
<dbReference type="EMBL" id="JARO02001029">
    <property type="protein sequence ID" value="KPP76687.1"/>
    <property type="molecule type" value="Genomic_DNA"/>
</dbReference>
<feature type="binding site" evidence="10">
    <location>
        <position position="89"/>
    </location>
    <ligand>
        <name>Fe cation</name>
        <dbReference type="ChEBI" id="CHEBI:24875"/>
        <label>1</label>
    </ligand>
</feature>
<keyword evidence="6 10" id="KW-0408">Iron</keyword>